<keyword evidence="2" id="KW-1185">Reference proteome</keyword>
<organism evidence="1 2">
    <name type="scientific">Shouchella xiaoxiensis</name>
    <dbReference type="NCBI Taxonomy" id="766895"/>
    <lineage>
        <taxon>Bacteria</taxon>
        <taxon>Bacillati</taxon>
        <taxon>Bacillota</taxon>
        <taxon>Bacilli</taxon>
        <taxon>Bacillales</taxon>
        <taxon>Bacillaceae</taxon>
        <taxon>Shouchella</taxon>
    </lineage>
</organism>
<protein>
    <submittedName>
        <fullName evidence="1">Uncharacterized protein</fullName>
    </submittedName>
</protein>
<evidence type="ECO:0000313" key="2">
    <source>
        <dbReference type="Proteomes" id="UP001179280"/>
    </source>
</evidence>
<proteinExistence type="predicted"/>
<dbReference type="EMBL" id="JAFBCV010000009">
    <property type="protein sequence ID" value="MBM7839605.1"/>
    <property type="molecule type" value="Genomic_DNA"/>
</dbReference>
<sequence length="177" mass="20574">MKINDFELDLNVGSAPFFQTNGDKRVRFLMDTFADNPGLLKKVYKYLIDINDDMNCSFISGYMFKDRKQFEYGNIGRTIKITNVKTCSYWNNDLDAFVTFSTVTNVASADVHHYLKQSMRGFQHDLHICFYNKDFLIYVTTDVMDLISTKRIIAGVKQDFASFIDRRYEVLLTRSSG</sequence>
<comment type="caution">
    <text evidence="1">The sequence shown here is derived from an EMBL/GenBank/DDBJ whole genome shotgun (WGS) entry which is preliminary data.</text>
</comment>
<accession>A0ABS2SVP4</accession>
<dbReference type="Proteomes" id="UP001179280">
    <property type="component" value="Unassembled WGS sequence"/>
</dbReference>
<gene>
    <name evidence="1" type="ORF">JOC54_002885</name>
</gene>
<name>A0ABS2SVP4_9BACI</name>
<reference evidence="1" key="1">
    <citation type="submission" date="2021-01" db="EMBL/GenBank/DDBJ databases">
        <title>Genomic Encyclopedia of Type Strains, Phase IV (KMG-IV): sequencing the most valuable type-strain genomes for metagenomic binning, comparative biology and taxonomic classification.</title>
        <authorList>
            <person name="Goeker M."/>
        </authorList>
    </citation>
    <scope>NUCLEOTIDE SEQUENCE</scope>
    <source>
        <strain evidence="1">DSM 21943</strain>
    </source>
</reference>
<dbReference type="RefSeq" id="WP_204466817.1">
    <property type="nucleotide sequence ID" value="NZ_JAFBCV010000009.1"/>
</dbReference>
<evidence type="ECO:0000313" key="1">
    <source>
        <dbReference type="EMBL" id="MBM7839605.1"/>
    </source>
</evidence>